<keyword evidence="3" id="KW-1185">Reference proteome</keyword>
<comment type="caution">
    <text evidence="2">The sequence shown here is derived from an EMBL/GenBank/DDBJ whole genome shotgun (WGS) entry which is preliminary data.</text>
</comment>
<name>A0ABS8STU1_DATST</name>
<feature type="non-terminal residue" evidence="2">
    <location>
        <position position="110"/>
    </location>
</feature>
<feature type="coiled-coil region" evidence="1">
    <location>
        <begin position="28"/>
        <end position="76"/>
    </location>
</feature>
<organism evidence="2 3">
    <name type="scientific">Datura stramonium</name>
    <name type="common">Jimsonweed</name>
    <name type="synonym">Common thornapple</name>
    <dbReference type="NCBI Taxonomy" id="4076"/>
    <lineage>
        <taxon>Eukaryota</taxon>
        <taxon>Viridiplantae</taxon>
        <taxon>Streptophyta</taxon>
        <taxon>Embryophyta</taxon>
        <taxon>Tracheophyta</taxon>
        <taxon>Spermatophyta</taxon>
        <taxon>Magnoliopsida</taxon>
        <taxon>eudicotyledons</taxon>
        <taxon>Gunneridae</taxon>
        <taxon>Pentapetalae</taxon>
        <taxon>asterids</taxon>
        <taxon>lamiids</taxon>
        <taxon>Solanales</taxon>
        <taxon>Solanaceae</taxon>
        <taxon>Solanoideae</taxon>
        <taxon>Datureae</taxon>
        <taxon>Datura</taxon>
    </lineage>
</organism>
<evidence type="ECO:0000256" key="1">
    <source>
        <dbReference type="SAM" id="Coils"/>
    </source>
</evidence>
<sequence length="110" mass="12969">MNVVSYECLFNEGMHSPTQGFRRAINKNTEMQTQVDQQKKCISNLEDELIQVGHKREAYIQEASQLHTELVDLKRKWTNQLCTLKFCAERESKLEEKSYNLCEELKNKVE</sequence>
<protein>
    <submittedName>
        <fullName evidence="2">Uncharacterized protein</fullName>
    </submittedName>
</protein>
<dbReference type="EMBL" id="JACEIK010000755">
    <property type="protein sequence ID" value="MCD7461792.1"/>
    <property type="molecule type" value="Genomic_DNA"/>
</dbReference>
<evidence type="ECO:0000313" key="2">
    <source>
        <dbReference type="EMBL" id="MCD7461792.1"/>
    </source>
</evidence>
<evidence type="ECO:0000313" key="3">
    <source>
        <dbReference type="Proteomes" id="UP000823775"/>
    </source>
</evidence>
<gene>
    <name evidence="2" type="ORF">HAX54_047126</name>
</gene>
<keyword evidence="1" id="KW-0175">Coiled coil</keyword>
<proteinExistence type="predicted"/>
<reference evidence="2 3" key="1">
    <citation type="journal article" date="2021" name="BMC Genomics">
        <title>Datura genome reveals duplications of psychoactive alkaloid biosynthetic genes and high mutation rate following tissue culture.</title>
        <authorList>
            <person name="Rajewski A."/>
            <person name="Carter-House D."/>
            <person name="Stajich J."/>
            <person name="Litt A."/>
        </authorList>
    </citation>
    <scope>NUCLEOTIDE SEQUENCE [LARGE SCALE GENOMIC DNA]</scope>
    <source>
        <strain evidence="2">AR-01</strain>
    </source>
</reference>
<dbReference type="Proteomes" id="UP000823775">
    <property type="component" value="Unassembled WGS sequence"/>
</dbReference>
<accession>A0ABS8STU1</accession>